<dbReference type="Pfam" id="PF07731">
    <property type="entry name" value="Cu-oxidase_2"/>
    <property type="match status" value="1"/>
</dbReference>
<dbReference type="AlphaFoldDB" id="A0AAN8A0V0"/>
<comment type="caution">
    <text evidence="4">The sequence shown here is derived from an EMBL/GenBank/DDBJ whole genome shotgun (WGS) entry which is preliminary data.</text>
</comment>
<sequence length="361" mass="39839">MGVTPALHLTAGPRTPPRLGSTRTTTIRTDRTLARSGITIMQLTTRPTTHILVKAGLYILHDDEEQSVPGLPQDAYDIGLVLASKRYNSDGTLWDPDTNGEKTSVFGDVFHVNGQPWPHLKVEPRKYRFRFLNAAVSRSYQMYLVADKASNTRVPFTVVGSDAGLLDSPVPATQLDISMAERWEVVVDFSKFAGQNMTLKNNRDVGADQDYTDTDKISKHSEDEVARKCLLTATLTTASAFHRIGSNNRASAKLGQPGSTSQTINGVTWASGPEERILAKPQRGNVEVWELKNGGGGWSHPIHIHLIDFQVISRTGGRPVLEYEKVALKDVVWLNTGETVRVIARYAPWDGLYMASLNDET</sequence>
<protein>
    <recommendedName>
        <fullName evidence="3">Plastocyanin-like domain-containing protein</fullName>
    </recommendedName>
</protein>
<dbReference type="Proteomes" id="UP001310594">
    <property type="component" value="Unassembled WGS sequence"/>
</dbReference>
<dbReference type="InterPro" id="IPR011706">
    <property type="entry name" value="Cu-oxidase_C"/>
</dbReference>
<evidence type="ECO:0000313" key="4">
    <source>
        <dbReference type="EMBL" id="KAK5693503.1"/>
    </source>
</evidence>
<reference evidence="4" key="1">
    <citation type="submission" date="2023-08" db="EMBL/GenBank/DDBJ databases">
        <title>Black Yeasts Isolated from many extreme environments.</title>
        <authorList>
            <person name="Coleine C."/>
            <person name="Stajich J.E."/>
            <person name="Selbmann L."/>
        </authorList>
    </citation>
    <scope>NUCLEOTIDE SEQUENCE</scope>
    <source>
        <strain evidence="4">CCFEE 5810</strain>
    </source>
</reference>
<evidence type="ECO:0000259" key="3">
    <source>
        <dbReference type="Pfam" id="PF07731"/>
    </source>
</evidence>
<evidence type="ECO:0000256" key="2">
    <source>
        <dbReference type="SAM" id="MobiDB-lite"/>
    </source>
</evidence>
<comment type="similarity">
    <text evidence="1">Belongs to the multicopper oxidase family.</text>
</comment>
<accession>A0AAN8A0V0</accession>
<dbReference type="GO" id="GO:0005507">
    <property type="term" value="F:copper ion binding"/>
    <property type="evidence" value="ECO:0007669"/>
    <property type="project" value="InterPro"/>
</dbReference>
<evidence type="ECO:0000256" key="1">
    <source>
        <dbReference type="ARBA" id="ARBA00010609"/>
    </source>
</evidence>
<dbReference type="Gene3D" id="2.60.40.420">
    <property type="entry name" value="Cupredoxins - blue copper proteins"/>
    <property type="match status" value="2"/>
</dbReference>
<dbReference type="InterPro" id="IPR045087">
    <property type="entry name" value="Cu-oxidase_fam"/>
</dbReference>
<dbReference type="EMBL" id="JAVRQU010000017">
    <property type="protein sequence ID" value="KAK5693503.1"/>
    <property type="molecule type" value="Genomic_DNA"/>
</dbReference>
<dbReference type="PANTHER" id="PTHR48267">
    <property type="entry name" value="CUPREDOXIN SUPERFAMILY PROTEIN"/>
    <property type="match status" value="1"/>
</dbReference>
<dbReference type="PANTHER" id="PTHR48267:SF1">
    <property type="entry name" value="BILIRUBIN OXIDASE"/>
    <property type="match status" value="1"/>
</dbReference>
<dbReference type="InterPro" id="IPR008972">
    <property type="entry name" value="Cupredoxin"/>
</dbReference>
<dbReference type="SUPFAM" id="SSF49503">
    <property type="entry name" value="Cupredoxins"/>
    <property type="match status" value="2"/>
</dbReference>
<feature type="domain" description="Plastocyanin-like" evidence="3">
    <location>
        <begin position="265"/>
        <end position="353"/>
    </location>
</feature>
<dbReference type="GO" id="GO:0016491">
    <property type="term" value="F:oxidoreductase activity"/>
    <property type="evidence" value="ECO:0007669"/>
    <property type="project" value="InterPro"/>
</dbReference>
<gene>
    <name evidence="4" type="ORF">LTR97_010072</name>
</gene>
<feature type="region of interest" description="Disordered" evidence="2">
    <location>
        <begin position="1"/>
        <end position="23"/>
    </location>
</feature>
<evidence type="ECO:0000313" key="5">
    <source>
        <dbReference type="Proteomes" id="UP001310594"/>
    </source>
</evidence>
<proteinExistence type="inferred from homology"/>
<organism evidence="4 5">
    <name type="scientific">Elasticomyces elasticus</name>
    <dbReference type="NCBI Taxonomy" id="574655"/>
    <lineage>
        <taxon>Eukaryota</taxon>
        <taxon>Fungi</taxon>
        <taxon>Dikarya</taxon>
        <taxon>Ascomycota</taxon>
        <taxon>Pezizomycotina</taxon>
        <taxon>Dothideomycetes</taxon>
        <taxon>Dothideomycetidae</taxon>
        <taxon>Mycosphaerellales</taxon>
        <taxon>Teratosphaeriaceae</taxon>
        <taxon>Elasticomyces</taxon>
    </lineage>
</organism>
<name>A0AAN8A0V0_9PEZI</name>